<sequence>MVTSGEGRREAGEVSGLKPWAVYDFPWGSAVAHRKGGYTQAFLANGSEINFEGYAVELHDNGIELYPINNEEGD</sequence>
<accession>A0ABW5SY74</accession>
<proteinExistence type="predicted"/>
<dbReference type="Proteomes" id="UP001597520">
    <property type="component" value="Unassembled WGS sequence"/>
</dbReference>
<gene>
    <name evidence="1" type="ORF">ACFSUB_04405</name>
</gene>
<protein>
    <submittedName>
        <fullName evidence="1">Uncharacterized protein</fullName>
    </submittedName>
</protein>
<evidence type="ECO:0000313" key="2">
    <source>
        <dbReference type="Proteomes" id="UP001597520"/>
    </source>
</evidence>
<organism evidence="1 2">
    <name type="scientific">Salibacterium lacus</name>
    <dbReference type="NCBI Taxonomy" id="1898109"/>
    <lineage>
        <taxon>Bacteria</taxon>
        <taxon>Bacillati</taxon>
        <taxon>Bacillota</taxon>
        <taxon>Bacilli</taxon>
        <taxon>Bacillales</taxon>
        <taxon>Bacillaceae</taxon>
    </lineage>
</organism>
<reference evidence="2" key="1">
    <citation type="journal article" date="2019" name="Int. J. Syst. Evol. Microbiol.">
        <title>The Global Catalogue of Microorganisms (GCM) 10K type strain sequencing project: providing services to taxonomists for standard genome sequencing and annotation.</title>
        <authorList>
            <consortium name="The Broad Institute Genomics Platform"/>
            <consortium name="The Broad Institute Genome Sequencing Center for Infectious Disease"/>
            <person name="Wu L."/>
            <person name="Ma J."/>
        </authorList>
    </citation>
    <scope>NUCLEOTIDE SEQUENCE [LARGE SCALE GENOMIC DNA]</scope>
    <source>
        <strain evidence="2">KCTC 33792</strain>
    </source>
</reference>
<dbReference type="EMBL" id="JBHUML010000002">
    <property type="protein sequence ID" value="MFD2704697.1"/>
    <property type="molecule type" value="Genomic_DNA"/>
</dbReference>
<name>A0ABW5SY74_9BACI</name>
<comment type="caution">
    <text evidence="1">The sequence shown here is derived from an EMBL/GenBank/DDBJ whole genome shotgun (WGS) entry which is preliminary data.</text>
</comment>
<evidence type="ECO:0000313" key="1">
    <source>
        <dbReference type="EMBL" id="MFD2704697.1"/>
    </source>
</evidence>
<dbReference type="RefSeq" id="WP_380711974.1">
    <property type="nucleotide sequence ID" value="NZ_JBHUML010000002.1"/>
</dbReference>
<keyword evidence="2" id="KW-1185">Reference proteome</keyword>